<dbReference type="InterPro" id="IPR016655">
    <property type="entry name" value="PFD3"/>
</dbReference>
<evidence type="ECO:0000313" key="3">
    <source>
        <dbReference type="EMBL" id="OEJ85792.1"/>
    </source>
</evidence>
<sequence>MSTAKPDLKDVNPRGIPKALFIDLNDTKITSNLELTVVNVQQNLQKYEYMLKSKDQQLKTITDITKDIKTNVKVIETLIAQNDDSDDEDEEFQDIQYELEDGLFAFASIPTKSETNTVSLWLGSGILMEFTYEEALQILNEKSSVYTSKINEIMEDIEYLREQITTLQVNLSKVYNYSVLQKRKLEQKQGVK</sequence>
<dbReference type="GO" id="GO:0007017">
    <property type="term" value="P:microtubule-based process"/>
    <property type="evidence" value="ECO:0007669"/>
    <property type="project" value="TreeGrafter"/>
</dbReference>
<evidence type="ECO:0000256" key="2">
    <source>
        <dbReference type="ARBA" id="ARBA00023186"/>
    </source>
</evidence>
<dbReference type="GO" id="GO:0015631">
    <property type="term" value="F:tubulin binding"/>
    <property type="evidence" value="ECO:0007669"/>
    <property type="project" value="TreeGrafter"/>
</dbReference>
<dbReference type="InterPro" id="IPR004127">
    <property type="entry name" value="Prefoldin_subunit_alpha"/>
</dbReference>
<dbReference type="GO" id="GO:0016272">
    <property type="term" value="C:prefoldin complex"/>
    <property type="evidence" value="ECO:0007669"/>
    <property type="project" value="InterPro"/>
</dbReference>
<accession>A0A1E5RFV2</accession>
<dbReference type="GO" id="GO:0005737">
    <property type="term" value="C:cytoplasm"/>
    <property type="evidence" value="ECO:0007669"/>
    <property type="project" value="TreeGrafter"/>
</dbReference>
<evidence type="ECO:0000256" key="1">
    <source>
        <dbReference type="ARBA" id="ARBA00010048"/>
    </source>
</evidence>
<dbReference type="EMBL" id="LPNL01000005">
    <property type="protein sequence ID" value="OEJ85792.1"/>
    <property type="molecule type" value="Genomic_DNA"/>
</dbReference>
<dbReference type="Proteomes" id="UP000095605">
    <property type="component" value="Unassembled WGS sequence"/>
</dbReference>
<dbReference type="GO" id="GO:0007021">
    <property type="term" value="P:tubulin complex assembly"/>
    <property type="evidence" value="ECO:0007669"/>
    <property type="project" value="TreeGrafter"/>
</dbReference>
<dbReference type="SUPFAM" id="SSF46579">
    <property type="entry name" value="Prefoldin"/>
    <property type="match status" value="1"/>
</dbReference>
<dbReference type="AlphaFoldDB" id="A0A1E5RFV2"/>
<comment type="caution">
    <text evidence="3">The sequence shown here is derived from an EMBL/GenBank/DDBJ whole genome shotgun (WGS) entry which is preliminary data.</text>
</comment>
<dbReference type="OrthoDB" id="6375174at2759"/>
<protein>
    <submittedName>
        <fullName evidence="3">Prefoldin subunit 3</fullName>
    </submittedName>
</protein>
<dbReference type="PANTHER" id="PTHR12409">
    <property type="entry name" value="PREFOLDIN SUBUNIT 3"/>
    <property type="match status" value="1"/>
</dbReference>
<name>A0A1E5RFV2_9ASCO</name>
<comment type="similarity">
    <text evidence="1">Belongs to the prefoldin subunit alpha family.</text>
</comment>
<keyword evidence="2" id="KW-0143">Chaperone</keyword>
<keyword evidence="4" id="KW-1185">Reference proteome</keyword>
<evidence type="ECO:0000313" key="4">
    <source>
        <dbReference type="Proteomes" id="UP000095605"/>
    </source>
</evidence>
<organism evidence="3 4">
    <name type="scientific">Hanseniaspora opuntiae</name>
    <dbReference type="NCBI Taxonomy" id="211096"/>
    <lineage>
        <taxon>Eukaryota</taxon>
        <taxon>Fungi</taxon>
        <taxon>Dikarya</taxon>
        <taxon>Ascomycota</taxon>
        <taxon>Saccharomycotina</taxon>
        <taxon>Saccharomycetes</taxon>
        <taxon>Saccharomycodales</taxon>
        <taxon>Saccharomycodaceae</taxon>
        <taxon>Hanseniaspora</taxon>
    </lineage>
</organism>
<dbReference type="GO" id="GO:0006457">
    <property type="term" value="P:protein folding"/>
    <property type="evidence" value="ECO:0007669"/>
    <property type="project" value="InterPro"/>
</dbReference>
<dbReference type="Pfam" id="PF02996">
    <property type="entry name" value="Prefoldin"/>
    <property type="match status" value="1"/>
</dbReference>
<proteinExistence type="inferred from homology"/>
<dbReference type="CDD" id="cd23156">
    <property type="entry name" value="Prefoldin_3"/>
    <property type="match status" value="1"/>
</dbReference>
<dbReference type="InterPro" id="IPR009053">
    <property type="entry name" value="Prefoldin"/>
</dbReference>
<gene>
    <name evidence="3" type="ORF">AWRI3578_g2492</name>
</gene>
<reference evidence="4" key="1">
    <citation type="journal article" date="2016" name="Genome Announc.">
        <title>Genome sequences of three species of Hanseniaspora isolated from spontaneous wine fermentations.</title>
        <authorList>
            <person name="Sternes P.R."/>
            <person name="Lee D."/>
            <person name="Kutyna D.R."/>
            <person name="Borneman A.R."/>
        </authorList>
    </citation>
    <scope>NUCLEOTIDE SEQUENCE [LARGE SCALE GENOMIC DNA]</scope>
    <source>
        <strain evidence="4">AWRI3578</strain>
    </source>
</reference>
<dbReference type="PANTHER" id="PTHR12409:SF0">
    <property type="entry name" value="PREFOLDIN SUBUNIT 3"/>
    <property type="match status" value="1"/>
</dbReference>
<dbReference type="Gene3D" id="1.10.287.370">
    <property type="match status" value="1"/>
</dbReference>